<feature type="transmembrane region" description="Helical" evidence="1">
    <location>
        <begin position="6"/>
        <end position="25"/>
    </location>
</feature>
<keyword evidence="1" id="KW-0472">Membrane</keyword>
<dbReference type="Proteomes" id="UP001341840">
    <property type="component" value="Unassembled WGS sequence"/>
</dbReference>
<evidence type="ECO:0000256" key="1">
    <source>
        <dbReference type="SAM" id="Phobius"/>
    </source>
</evidence>
<feature type="non-terminal residue" evidence="2">
    <location>
        <position position="1"/>
    </location>
</feature>
<keyword evidence="1" id="KW-1133">Transmembrane helix</keyword>
<protein>
    <submittedName>
        <fullName evidence="2">Uncharacterized protein</fullName>
    </submittedName>
</protein>
<reference evidence="2 3" key="1">
    <citation type="journal article" date="2023" name="Plants (Basel)">
        <title>Bridging the Gap: Combining Genomics and Transcriptomics Approaches to Understand Stylosanthes scabra, an Orphan Legume from the Brazilian Caatinga.</title>
        <authorList>
            <person name="Ferreira-Neto J.R.C."/>
            <person name="da Silva M.D."/>
            <person name="Binneck E."/>
            <person name="de Melo N.F."/>
            <person name="da Silva R.H."/>
            <person name="de Melo A.L.T.M."/>
            <person name="Pandolfi V."/>
            <person name="Bustamante F.O."/>
            <person name="Brasileiro-Vidal A.C."/>
            <person name="Benko-Iseppon A.M."/>
        </authorList>
    </citation>
    <scope>NUCLEOTIDE SEQUENCE [LARGE SCALE GENOMIC DNA]</scope>
    <source>
        <tissue evidence="2">Leaves</tissue>
    </source>
</reference>
<evidence type="ECO:0000313" key="3">
    <source>
        <dbReference type="Proteomes" id="UP001341840"/>
    </source>
</evidence>
<keyword evidence="1" id="KW-0812">Transmembrane</keyword>
<feature type="transmembrane region" description="Helical" evidence="1">
    <location>
        <begin position="46"/>
        <end position="69"/>
    </location>
</feature>
<dbReference type="EMBL" id="JASCZI010273345">
    <property type="protein sequence ID" value="MED6224693.1"/>
    <property type="molecule type" value="Genomic_DNA"/>
</dbReference>
<accession>A0ABU6ZRT7</accession>
<comment type="caution">
    <text evidence="2">The sequence shown here is derived from an EMBL/GenBank/DDBJ whole genome shotgun (WGS) entry which is preliminary data.</text>
</comment>
<gene>
    <name evidence="2" type="ORF">PIB30_086506</name>
</gene>
<keyword evidence="3" id="KW-1185">Reference proteome</keyword>
<organism evidence="2 3">
    <name type="scientific">Stylosanthes scabra</name>
    <dbReference type="NCBI Taxonomy" id="79078"/>
    <lineage>
        <taxon>Eukaryota</taxon>
        <taxon>Viridiplantae</taxon>
        <taxon>Streptophyta</taxon>
        <taxon>Embryophyta</taxon>
        <taxon>Tracheophyta</taxon>
        <taxon>Spermatophyta</taxon>
        <taxon>Magnoliopsida</taxon>
        <taxon>eudicotyledons</taxon>
        <taxon>Gunneridae</taxon>
        <taxon>Pentapetalae</taxon>
        <taxon>rosids</taxon>
        <taxon>fabids</taxon>
        <taxon>Fabales</taxon>
        <taxon>Fabaceae</taxon>
        <taxon>Papilionoideae</taxon>
        <taxon>50 kb inversion clade</taxon>
        <taxon>dalbergioids sensu lato</taxon>
        <taxon>Dalbergieae</taxon>
        <taxon>Pterocarpus clade</taxon>
        <taxon>Stylosanthes</taxon>
    </lineage>
</organism>
<name>A0ABU6ZRT7_9FABA</name>
<evidence type="ECO:0000313" key="2">
    <source>
        <dbReference type="EMBL" id="MED6224693.1"/>
    </source>
</evidence>
<proteinExistence type="predicted"/>
<sequence>FTTTNPLILYSIPCSAAVGSISAVGHRKIHHRFQPLSVFFKFAEEILLLPGSAVAAAIKLWSLLPLGLINELLSDFFRVAVLLAVIG</sequence>